<dbReference type="InterPro" id="IPR036388">
    <property type="entry name" value="WH-like_DNA-bd_sf"/>
</dbReference>
<name>A0ABD5SF03_9EURY</name>
<evidence type="ECO:0000256" key="3">
    <source>
        <dbReference type="ARBA" id="ARBA00023125"/>
    </source>
</evidence>
<protein>
    <submittedName>
        <fullName evidence="5">BlaI/MecI/CopY family transcriptional regulator</fullName>
    </submittedName>
</protein>
<dbReference type="EMBL" id="JBHSWW010000681">
    <property type="protein sequence ID" value="MFC6755291.1"/>
    <property type="molecule type" value="Genomic_DNA"/>
</dbReference>
<keyword evidence="3" id="KW-0238">DNA-binding</keyword>
<organism evidence="5 6">
    <name type="scientific">Halorubrum tibetense</name>
    <dbReference type="NCBI Taxonomy" id="175631"/>
    <lineage>
        <taxon>Archaea</taxon>
        <taxon>Methanobacteriati</taxon>
        <taxon>Methanobacteriota</taxon>
        <taxon>Stenosarchaea group</taxon>
        <taxon>Halobacteria</taxon>
        <taxon>Halobacteriales</taxon>
        <taxon>Haloferacaceae</taxon>
        <taxon>Halorubrum</taxon>
    </lineage>
</organism>
<dbReference type="Gene3D" id="1.10.10.10">
    <property type="entry name" value="Winged helix-like DNA-binding domain superfamily/Winged helix DNA-binding domain"/>
    <property type="match status" value="1"/>
</dbReference>
<dbReference type="InterPro" id="IPR036390">
    <property type="entry name" value="WH_DNA-bd_sf"/>
</dbReference>
<sequence>EPLMDTQRPSPTELILLKALWRKAPLSAREVHEQVAADLAWSFSSTRKTLDRMLDKGLISALDIHGVKVYRAEVGKVQTLANFVKDFSQRVLEVKGPLPVAMFAQSELLNAAEIEDLERLLLDSEASDHE</sequence>
<evidence type="ECO:0000256" key="1">
    <source>
        <dbReference type="ARBA" id="ARBA00011046"/>
    </source>
</evidence>
<evidence type="ECO:0000256" key="2">
    <source>
        <dbReference type="ARBA" id="ARBA00023015"/>
    </source>
</evidence>
<evidence type="ECO:0000256" key="4">
    <source>
        <dbReference type="ARBA" id="ARBA00023163"/>
    </source>
</evidence>
<keyword evidence="2" id="KW-0805">Transcription regulation</keyword>
<dbReference type="SUPFAM" id="SSF46785">
    <property type="entry name" value="Winged helix' DNA-binding domain"/>
    <property type="match status" value="1"/>
</dbReference>
<comment type="caution">
    <text evidence="5">The sequence shown here is derived from an EMBL/GenBank/DDBJ whole genome shotgun (WGS) entry which is preliminary data.</text>
</comment>
<evidence type="ECO:0000313" key="6">
    <source>
        <dbReference type="Proteomes" id="UP001596442"/>
    </source>
</evidence>
<keyword evidence="4" id="KW-0804">Transcription</keyword>
<comment type="similarity">
    <text evidence="1">Belongs to the BlaI transcriptional regulatory family.</text>
</comment>
<feature type="non-terminal residue" evidence="5">
    <location>
        <position position="1"/>
    </location>
</feature>
<dbReference type="RefSeq" id="WP_379784290.1">
    <property type="nucleotide sequence ID" value="NZ_JBHSWW010000681.1"/>
</dbReference>
<gene>
    <name evidence="5" type="ORF">ACFQEU_17725</name>
</gene>
<keyword evidence="6" id="KW-1185">Reference proteome</keyword>
<dbReference type="AlphaFoldDB" id="A0ABD5SF03"/>
<dbReference type="Proteomes" id="UP001596442">
    <property type="component" value="Unassembled WGS sequence"/>
</dbReference>
<proteinExistence type="inferred from homology"/>
<reference evidence="5 6" key="1">
    <citation type="journal article" date="2019" name="Int. J. Syst. Evol. Microbiol.">
        <title>The Global Catalogue of Microorganisms (GCM) 10K type strain sequencing project: providing services to taxonomists for standard genome sequencing and annotation.</title>
        <authorList>
            <consortium name="The Broad Institute Genomics Platform"/>
            <consortium name="The Broad Institute Genome Sequencing Center for Infectious Disease"/>
            <person name="Wu L."/>
            <person name="Ma J."/>
        </authorList>
    </citation>
    <scope>NUCLEOTIDE SEQUENCE [LARGE SCALE GENOMIC DNA]</scope>
    <source>
        <strain evidence="5 6">CGMCC 1.3239</strain>
    </source>
</reference>
<dbReference type="GO" id="GO:0003677">
    <property type="term" value="F:DNA binding"/>
    <property type="evidence" value="ECO:0007669"/>
    <property type="project" value="UniProtKB-KW"/>
</dbReference>
<evidence type="ECO:0000313" key="5">
    <source>
        <dbReference type="EMBL" id="MFC6755291.1"/>
    </source>
</evidence>
<dbReference type="Pfam" id="PF03965">
    <property type="entry name" value="Penicillinase_R"/>
    <property type="match status" value="1"/>
</dbReference>
<dbReference type="InterPro" id="IPR005650">
    <property type="entry name" value="BlaI_family"/>
</dbReference>
<accession>A0ABD5SF03</accession>